<name>A0A8T5UZM3_9BRAD</name>
<proteinExistence type="predicted"/>
<protein>
    <submittedName>
        <fullName evidence="1">Uncharacterized protein</fullName>
    </submittedName>
</protein>
<gene>
    <name evidence="1" type="ORF">HAP41_0000003280</name>
</gene>
<reference evidence="1" key="1">
    <citation type="journal article" date="2017" name="Syst. Appl. Microbiol.">
        <title>Soybeans inoculated with root zone soils of Canadian native legumes harbour diverse and novel Bradyrhizobium spp. that possess agricultural potential.</title>
        <authorList>
            <person name="Bromfield E.S.P."/>
            <person name="Cloutier S."/>
            <person name="Tambong J.T."/>
            <person name="Tran Thi T.V."/>
        </authorList>
    </citation>
    <scope>NUCLEOTIDE SEQUENCE</scope>
    <source>
        <strain evidence="1">1S5</strain>
    </source>
</reference>
<evidence type="ECO:0000313" key="2">
    <source>
        <dbReference type="Proteomes" id="UP000551709"/>
    </source>
</evidence>
<dbReference type="AlphaFoldDB" id="A0A8T5UZM3"/>
<accession>A0A8T5UZM3</accession>
<organism evidence="1 2">
    <name type="scientific">Bradyrhizobium barranii subsp. apii</name>
    <dbReference type="NCBI Taxonomy" id="2819348"/>
    <lineage>
        <taxon>Bacteria</taxon>
        <taxon>Pseudomonadati</taxon>
        <taxon>Pseudomonadota</taxon>
        <taxon>Alphaproteobacteria</taxon>
        <taxon>Hyphomicrobiales</taxon>
        <taxon>Nitrobacteraceae</taxon>
        <taxon>Bradyrhizobium</taxon>
        <taxon>Bradyrhizobium barranii</taxon>
    </lineage>
</organism>
<dbReference type="EMBL" id="CP096255">
    <property type="protein sequence ID" value="UPT88184.1"/>
    <property type="molecule type" value="Genomic_DNA"/>
</dbReference>
<reference evidence="1" key="2">
    <citation type="submission" date="2022-04" db="EMBL/GenBank/DDBJ databases">
        <authorList>
            <person name="Bromfield E.S.P."/>
            <person name="Cloutier S."/>
        </authorList>
    </citation>
    <scope>NUCLEOTIDE SEQUENCE</scope>
    <source>
        <strain evidence="1">1S5</strain>
    </source>
</reference>
<sequence length="70" mass="7986">MPRFIVRFIKDVLGDNGQMDEVCQTTIELDARNGGEAEQQAKERFCDIHATHDWSLHADRLKVDPADFPS</sequence>
<dbReference type="RefSeq" id="WP_166057758.1">
    <property type="nucleotide sequence ID" value="NZ_CP096255.1"/>
</dbReference>
<evidence type="ECO:0000313" key="1">
    <source>
        <dbReference type="EMBL" id="UPT88184.1"/>
    </source>
</evidence>
<dbReference type="Proteomes" id="UP000551709">
    <property type="component" value="Chromosome"/>
</dbReference>